<evidence type="ECO:0000313" key="8">
    <source>
        <dbReference type="Proteomes" id="UP001231518"/>
    </source>
</evidence>
<dbReference type="Gene3D" id="3.10.120.10">
    <property type="entry name" value="Cytochrome b5-like heme/steroid binding domain"/>
    <property type="match status" value="2"/>
</dbReference>
<feature type="domain" description="Cytochrome b5 heme-binding" evidence="6">
    <location>
        <begin position="82"/>
        <end position="161"/>
    </location>
</feature>
<organism evidence="7 8">
    <name type="scientific">Mythimna separata</name>
    <name type="common">Oriental armyworm</name>
    <name type="synonym">Pseudaletia separata</name>
    <dbReference type="NCBI Taxonomy" id="271217"/>
    <lineage>
        <taxon>Eukaryota</taxon>
        <taxon>Metazoa</taxon>
        <taxon>Ecdysozoa</taxon>
        <taxon>Arthropoda</taxon>
        <taxon>Hexapoda</taxon>
        <taxon>Insecta</taxon>
        <taxon>Pterygota</taxon>
        <taxon>Neoptera</taxon>
        <taxon>Endopterygota</taxon>
        <taxon>Lepidoptera</taxon>
        <taxon>Glossata</taxon>
        <taxon>Ditrysia</taxon>
        <taxon>Noctuoidea</taxon>
        <taxon>Noctuidae</taxon>
        <taxon>Noctuinae</taxon>
        <taxon>Hadenini</taxon>
        <taxon>Mythimna</taxon>
    </lineage>
</organism>
<dbReference type="PANTHER" id="PTHR19359">
    <property type="entry name" value="CYTOCHROME B5"/>
    <property type="match status" value="1"/>
</dbReference>
<dbReference type="GO" id="GO:0046872">
    <property type="term" value="F:metal ion binding"/>
    <property type="evidence" value="ECO:0007669"/>
    <property type="project" value="UniProtKB-UniRule"/>
</dbReference>
<dbReference type="PROSITE" id="PS00191">
    <property type="entry name" value="CYTOCHROME_B5_1"/>
    <property type="match status" value="1"/>
</dbReference>
<evidence type="ECO:0000313" key="7">
    <source>
        <dbReference type="EMBL" id="KAJ8728491.1"/>
    </source>
</evidence>
<dbReference type="Proteomes" id="UP001231518">
    <property type="component" value="Chromosome 19"/>
</dbReference>
<dbReference type="EMBL" id="JARGEI010000007">
    <property type="protein sequence ID" value="KAJ8728491.1"/>
    <property type="molecule type" value="Genomic_DNA"/>
</dbReference>
<keyword evidence="2 5" id="KW-0479">Metal-binding</keyword>
<dbReference type="GO" id="GO:0016020">
    <property type="term" value="C:membrane"/>
    <property type="evidence" value="ECO:0007669"/>
    <property type="project" value="TreeGrafter"/>
</dbReference>
<evidence type="ECO:0000256" key="3">
    <source>
        <dbReference type="ARBA" id="ARBA00023004"/>
    </source>
</evidence>
<dbReference type="InterPro" id="IPR036400">
    <property type="entry name" value="Cyt_B5-like_heme/steroid_sf"/>
</dbReference>
<gene>
    <name evidence="7" type="ORF">PYW07_006187</name>
</gene>
<sequence length="294" mass="32329">MGHHVPSCASTVPWPLEQYGFINYHQLTVAEATATRELFDLFGHEVATAAQTAGQIAGVASSTLARYAEDFEAFPDKSKQVQRNFTLAEVRRCDGQGGGCLYVVYDGQVLDLTEFAPYHLGGTHTLHKYAGQDATAAMLAAGMPAQVFDVFLKRFIVGRLLPRDRRAHIDSTMGDVKRYTLAEVSSRDGSKGQPLWTVYKDGVYDLTKYIDEHPGGYDTIMEDAGKDCTRNFDDVGHTTDALIILAKYKIGEIVEEEKRYDANGKKKKKVIPVKPDGKPQSRSCLGVITCGLLG</sequence>
<proteinExistence type="inferred from homology"/>
<keyword evidence="1 5" id="KW-0349">Heme</keyword>
<dbReference type="InterPro" id="IPR001199">
    <property type="entry name" value="Cyt_B5-like_heme/steroid-bd"/>
</dbReference>
<dbReference type="Pfam" id="PF00173">
    <property type="entry name" value="Cyt-b5"/>
    <property type="match status" value="2"/>
</dbReference>
<dbReference type="PANTHER" id="PTHR19359:SF95">
    <property type="entry name" value="CYTOCHROME B5 TYPE B"/>
    <property type="match status" value="1"/>
</dbReference>
<dbReference type="PRINTS" id="PR00363">
    <property type="entry name" value="CYTOCHROMEB5"/>
</dbReference>
<evidence type="ECO:0000256" key="2">
    <source>
        <dbReference type="ARBA" id="ARBA00022723"/>
    </source>
</evidence>
<keyword evidence="3 5" id="KW-0408">Iron</keyword>
<dbReference type="AlphaFoldDB" id="A0AAD7YU22"/>
<evidence type="ECO:0000259" key="6">
    <source>
        <dbReference type="PROSITE" id="PS50255"/>
    </source>
</evidence>
<evidence type="ECO:0000256" key="4">
    <source>
        <dbReference type="ARBA" id="ARBA00038168"/>
    </source>
</evidence>
<feature type="domain" description="Cytochrome b5 heme-binding" evidence="6">
    <location>
        <begin position="176"/>
        <end position="254"/>
    </location>
</feature>
<dbReference type="SMART" id="SM01117">
    <property type="entry name" value="Cyt-b5"/>
    <property type="match status" value="2"/>
</dbReference>
<comment type="similarity">
    <text evidence="4 5">Belongs to the cytochrome b5 family.</text>
</comment>
<comment type="caution">
    <text evidence="7">The sequence shown here is derived from an EMBL/GenBank/DDBJ whole genome shotgun (WGS) entry which is preliminary data.</text>
</comment>
<evidence type="ECO:0000256" key="1">
    <source>
        <dbReference type="ARBA" id="ARBA00022617"/>
    </source>
</evidence>
<reference evidence="7" key="1">
    <citation type="submission" date="2023-03" db="EMBL/GenBank/DDBJ databases">
        <title>Chromosome-level genomes of two armyworms, Mythimna separata and Mythimna loreyi, provide insights into the biosynthesis and reception of sex pheromones.</title>
        <authorList>
            <person name="Zhao H."/>
        </authorList>
    </citation>
    <scope>NUCLEOTIDE SEQUENCE</scope>
    <source>
        <strain evidence="7">BeijingLab</strain>
        <tissue evidence="7">Pupa</tissue>
    </source>
</reference>
<accession>A0AAD7YU22</accession>
<dbReference type="InterPro" id="IPR050668">
    <property type="entry name" value="Cytochrome_b5"/>
</dbReference>
<dbReference type="PROSITE" id="PS50255">
    <property type="entry name" value="CYTOCHROME_B5_2"/>
    <property type="match status" value="2"/>
</dbReference>
<dbReference type="FunFam" id="3.10.120.10:FF:000007">
    <property type="entry name" value="Sulfite oxidase, mitochondrial"/>
    <property type="match status" value="1"/>
</dbReference>
<protein>
    <recommendedName>
        <fullName evidence="6">Cytochrome b5 heme-binding domain-containing protein</fullName>
    </recommendedName>
</protein>
<name>A0AAD7YU22_MYTSE</name>
<dbReference type="GO" id="GO:0020037">
    <property type="term" value="F:heme binding"/>
    <property type="evidence" value="ECO:0007669"/>
    <property type="project" value="UniProtKB-UniRule"/>
</dbReference>
<dbReference type="SUPFAM" id="SSF55856">
    <property type="entry name" value="Cytochrome b5-like heme/steroid binding domain"/>
    <property type="match status" value="2"/>
</dbReference>
<evidence type="ECO:0000256" key="5">
    <source>
        <dbReference type="RuleBase" id="RU362121"/>
    </source>
</evidence>
<dbReference type="InterPro" id="IPR018506">
    <property type="entry name" value="Cyt_B5_heme-BS"/>
</dbReference>
<keyword evidence="8" id="KW-1185">Reference proteome</keyword>